<evidence type="ECO:0000313" key="1">
    <source>
        <dbReference type="EMBL" id="AAX51979.1"/>
    </source>
</evidence>
<geneLocation type="plasmid" evidence="1">
    <name>p47L</name>
</geneLocation>
<accession>Q58HB1</accession>
<reference evidence="1" key="1">
    <citation type="journal article" date="2005" name="Biochem. Biophys. Res. Commun.">
        <title>Characterization of two small cryptic plasmids from Pseudomonas sp. strain S-47.</title>
        <authorList>
            <person name="Chae J.-C."/>
            <person name="Kim C.-K."/>
            <person name="Zylstra G.J."/>
        </authorList>
    </citation>
    <scope>NUCLEOTIDE SEQUENCE</scope>
    <source>
        <plasmid evidence="1">p47L</plasmid>
    </source>
</reference>
<proteinExistence type="predicted"/>
<name>Q58HB1_9PSED</name>
<reference evidence="1" key="2">
    <citation type="submission" date="2005-03" db="EMBL/GenBank/DDBJ databases">
        <authorList>
            <person name="Chae J.-C."/>
            <person name="Kim C.-K."/>
            <person name="Zylstra G.J."/>
        </authorList>
    </citation>
    <scope>NUCLEOTIDE SEQUENCE</scope>
    <source>
        <plasmid evidence="1">p47L</plasmid>
    </source>
</reference>
<protein>
    <submittedName>
        <fullName evidence="1">Uncharacterized protein</fullName>
    </submittedName>
</protein>
<dbReference type="AlphaFoldDB" id="Q58HB1"/>
<keyword evidence="1" id="KW-0614">Plasmid</keyword>
<sequence length="96" mass="10466">MADAYPIVPLSFIDGLHDLNTALEVYNQLVQSWVQRALDGDLQGDPQTFLAGLDFMFKPILEGYQGIHDQCAMARDMGMVGIVSLDPSCAPQAGHD</sequence>
<organism evidence="1">
    <name type="scientific">Pseudomonas sp. S-47</name>
    <dbReference type="NCBI Taxonomy" id="115714"/>
    <lineage>
        <taxon>Bacteria</taxon>
        <taxon>Pseudomonadati</taxon>
        <taxon>Pseudomonadota</taxon>
        <taxon>Gammaproteobacteria</taxon>
        <taxon>Pseudomonadales</taxon>
        <taxon>Pseudomonadaceae</taxon>
        <taxon>Pseudomonas</taxon>
    </lineage>
</organism>
<dbReference type="EMBL" id="AY951984">
    <property type="protein sequence ID" value="AAX51979.1"/>
    <property type="molecule type" value="Genomic_DNA"/>
</dbReference>
<dbReference type="RefSeq" id="WP_011266110.1">
    <property type="nucleotide sequence ID" value="NC_006988.1"/>
</dbReference>